<feature type="transmembrane region" description="Helical" evidence="1">
    <location>
        <begin position="78"/>
        <end position="96"/>
    </location>
</feature>
<dbReference type="EMBL" id="LNQE01001563">
    <property type="protein sequence ID" value="KUG15336.1"/>
    <property type="molecule type" value="Genomic_DNA"/>
</dbReference>
<proteinExistence type="predicted"/>
<gene>
    <name evidence="2" type="ORF">ASZ90_015012</name>
</gene>
<sequence length="98" mass="11052">MEFLHIPDRYPMSFHCPSCGSTALVLEAGGYGGMVYRCKECGYRGPLVVESDARETIKGGDTGAREHILQEEGERFRVPLWVRVLAVVFVLVLLVYRF</sequence>
<evidence type="ECO:0000256" key="1">
    <source>
        <dbReference type="SAM" id="Phobius"/>
    </source>
</evidence>
<protein>
    <submittedName>
        <fullName evidence="2">Uncharacterized protein</fullName>
    </submittedName>
</protein>
<reference evidence="2" key="1">
    <citation type="journal article" date="2015" name="Proc. Natl. Acad. Sci. U.S.A.">
        <title>Networks of energetic and metabolic interactions define dynamics in microbial communities.</title>
        <authorList>
            <person name="Embree M."/>
            <person name="Liu J.K."/>
            <person name="Al-Bassam M.M."/>
            <person name="Zengler K."/>
        </authorList>
    </citation>
    <scope>NUCLEOTIDE SEQUENCE</scope>
</reference>
<evidence type="ECO:0000313" key="2">
    <source>
        <dbReference type="EMBL" id="KUG15336.1"/>
    </source>
</evidence>
<comment type="caution">
    <text evidence="2">The sequence shown here is derived from an EMBL/GenBank/DDBJ whole genome shotgun (WGS) entry which is preliminary data.</text>
</comment>
<name>A0A0W8F347_9ZZZZ</name>
<keyword evidence="1" id="KW-0812">Transmembrane</keyword>
<organism evidence="2">
    <name type="scientific">hydrocarbon metagenome</name>
    <dbReference type="NCBI Taxonomy" id="938273"/>
    <lineage>
        <taxon>unclassified sequences</taxon>
        <taxon>metagenomes</taxon>
        <taxon>ecological metagenomes</taxon>
    </lineage>
</organism>
<keyword evidence="1" id="KW-0472">Membrane</keyword>
<dbReference type="AlphaFoldDB" id="A0A0W8F347"/>
<keyword evidence="1" id="KW-1133">Transmembrane helix</keyword>
<accession>A0A0W8F347</accession>